<evidence type="ECO:0000313" key="4">
    <source>
        <dbReference type="EMBL" id="UXI67769.1"/>
    </source>
</evidence>
<feature type="domain" description="EF-hand" evidence="3">
    <location>
        <begin position="106"/>
        <end position="123"/>
    </location>
</feature>
<dbReference type="PROSITE" id="PS00018">
    <property type="entry name" value="EF_HAND_1"/>
    <property type="match status" value="2"/>
</dbReference>
<dbReference type="Pfam" id="PF13202">
    <property type="entry name" value="EF-hand_5"/>
    <property type="match status" value="2"/>
</dbReference>
<evidence type="ECO:0000256" key="2">
    <source>
        <dbReference type="SAM" id="SignalP"/>
    </source>
</evidence>
<organism evidence="4 5">
    <name type="scientific">Tahibacter amnicola</name>
    <dbReference type="NCBI Taxonomy" id="2976241"/>
    <lineage>
        <taxon>Bacteria</taxon>
        <taxon>Pseudomonadati</taxon>
        <taxon>Pseudomonadota</taxon>
        <taxon>Gammaproteobacteria</taxon>
        <taxon>Lysobacterales</taxon>
        <taxon>Rhodanobacteraceae</taxon>
        <taxon>Tahibacter</taxon>
    </lineage>
</organism>
<dbReference type="Gene3D" id="1.10.238.10">
    <property type="entry name" value="EF-hand"/>
    <property type="match status" value="1"/>
</dbReference>
<feature type="region of interest" description="Disordered" evidence="1">
    <location>
        <begin position="23"/>
        <end position="140"/>
    </location>
</feature>
<feature type="chain" id="PRO_5046172328" evidence="2">
    <location>
        <begin position="22"/>
        <end position="140"/>
    </location>
</feature>
<gene>
    <name evidence="4" type="ORF">N4264_24050</name>
</gene>
<feature type="compositionally biased region" description="Polar residues" evidence="1">
    <location>
        <begin position="71"/>
        <end position="97"/>
    </location>
</feature>
<dbReference type="InterPro" id="IPR018247">
    <property type="entry name" value="EF_Hand_1_Ca_BS"/>
</dbReference>
<dbReference type="EMBL" id="CP104694">
    <property type="protein sequence ID" value="UXI67769.1"/>
    <property type="molecule type" value="Genomic_DNA"/>
</dbReference>
<dbReference type="RefSeq" id="WP_261694738.1">
    <property type="nucleotide sequence ID" value="NZ_CP104694.1"/>
</dbReference>
<feature type="signal peptide" evidence="2">
    <location>
        <begin position="1"/>
        <end position="21"/>
    </location>
</feature>
<reference evidence="4" key="1">
    <citation type="submission" date="2022-09" db="EMBL/GenBank/DDBJ databases">
        <title>Tahibacter sp. nov., isolated from a fresh water.</title>
        <authorList>
            <person name="Baek J.H."/>
            <person name="Lee J.K."/>
            <person name="Kim J.M."/>
            <person name="Jeon C.O."/>
        </authorList>
    </citation>
    <scope>NUCLEOTIDE SEQUENCE</scope>
    <source>
        <strain evidence="4">W38</strain>
    </source>
</reference>
<dbReference type="Proteomes" id="UP001064632">
    <property type="component" value="Chromosome"/>
</dbReference>
<evidence type="ECO:0000313" key="5">
    <source>
        <dbReference type="Proteomes" id="UP001064632"/>
    </source>
</evidence>
<name>A0ABY6BD38_9GAMM</name>
<accession>A0ABY6BD38</accession>
<feature type="compositionally biased region" description="Polar residues" evidence="1">
    <location>
        <begin position="23"/>
        <end position="51"/>
    </location>
</feature>
<evidence type="ECO:0000256" key="1">
    <source>
        <dbReference type="SAM" id="MobiDB-lite"/>
    </source>
</evidence>
<feature type="compositionally biased region" description="Polar residues" evidence="1">
    <location>
        <begin position="127"/>
        <end position="140"/>
    </location>
</feature>
<dbReference type="InterPro" id="IPR011992">
    <property type="entry name" value="EF-hand-dom_pair"/>
</dbReference>
<sequence length="140" mass="14934">MKAYTVGLAAALCLMSFGVVAQTSGNTPQNQPPAGTSPNTPPANRSSTNPQSGSTTGTDTSATAAKSGDSNMANTMDVQSFQRFDSDSDGNLSNTEFNKAGMRTMTLAQVDKNGDGRISRDEWTGYRDTNNTQNQREQRR</sequence>
<proteinExistence type="predicted"/>
<feature type="domain" description="EF-hand" evidence="3">
    <location>
        <begin position="80"/>
        <end position="99"/>
    </location>
</feature>
<keyword evidence="2" id="KW-0732">Signal</keyword>
<feature type="compositionally biased region" description="Low complexity" evidence="1">
    <location>
        <begin position="52"/>
        <end position="70"/>
    </location>
</feature>
<protein>
    <submittedName>
        <fullName evidence="4">EF-hand domain-containing protein</fullName>
    </submittedName>
</protein>
<dbReference type="CDD" id="cd00051">
    <property type="entry name" value="EFh"/>
    <property type="match status" value="1"/>
</dbReference>
<dbReference type="SUPFAM" id="SSF47473">
    <property type="entry name" value="EF-hand"/>
    <property type="match status" value="1"/>
</dbReference>
<evidence type="ECO:0000259" key="3">
    <source>
        <dbReference type="Pfam" id="PF13202"/>
    </source>
</evidence>
<feature type="compositionally biased region" description="Basic and acidic residues" evidence="1">
    <location>
        <begin position="112"/>
        <end position="125"/>
    </location>
</feature>
<dbReference type="InterPro" id="IPR002048">
    <property type="entry name" value="EF_hand_dom"/>
</dbReference>
<keyword evidence="5" id="KW-1185">Reference proteome</keyword>